<reference evidence="1" key="1">
    <citation type="journal article" date="2014" name="Front. Microbiol.">
        <title>High frequency of phylogenetically diverse reductive dehalogenase-homologous genes in deep subseafloor sedimentary metagenomes.</title>
        <authorList>
            <person name="Kawai M."/>
            <person name="Futagami T."/>
            <person name="Toyoda A."/>
            <person name="Takaki Y."/>
            <person name="Nishi S."/>
            <person name="Hori S."/>
            <person name="Arai W."/>
            <person name="Tsubouchi T."/>
            <person name="Morono Y."/>
            <person name="Uchiyama I."/>
            <person name="Ito T."/>
            <person name="Fujiyama A."/>
            <person name="Inagaki F."/>
            <person name="Takami H."/>
        </authorList>
    </citation>
    <scope>NUCLEOTIDE SEQUENCE</scope>
    <source>
        <strain evidence="1">Expedition CK06-06</strain>
    </source>
</reference>
<protein>
    <submittedName>
        <fullName evidence="1">Uncharacterized protein</fullName>
    </submittedName>
</protein>
<dbReference type="EMBL" id="BARS01042303">
    <property type="protein sequence ID" value="GAG40996.1"/>
    <property type="molecule type" value="Genomic_DNA"/>
</dbReference>
<gene>
    <name evidence="1" type="ORF">S01H1_64201</name>
</gene>
<organism evidence="1">
    <name type="scientific">marine sediment metagenome</name>
    <dbReference type="NCBI Taxonomy" id="412755"/>
    <lineage>
        <taxon>unclassified sequences</taxon>
        <taxon>metagenomes</taxon>
        <taxon>ecological metagenomes</taxon>
    </lineage>
</organism>
<dbReference type="AlphaFoldDB" id="X0YWN6"/>
<comment type="caution">
    <text evidence="1">The sequence shown here is derived from an EMBL/GenBank/DDBJ whole genome shotgun (WGS) entry which is preliminary data.</text>
</comment>
<proteinExistence type="predicted"/>
<accession>X0YWN6</accession>
<feature type="non-terminal residue" evidence="1">
    <location>
        <position position="45"/>
    </location>
</feature>
<evidence type="ECO:0000313" key="1">
    <source>
        <dbReference type="EMBL" id="GAG40996.1"/>
    </source>
</evidence>
<name>X0YWN6_9ZZZZ</name>
<sequence>MDTFQEKTFYPCVLDHKPGFFLNWFLYRLFKRVSLGENMKEDLKE</sequence>